<dbReference type="Gene3D" id="1.20.5.170">
    <property type="match status" value="1"/>
</dbReference>
<dbReference type="AlphaFoldDB" id="A0AAF0DJF5"/>
<feature type="compositionally biased region" description="Polar residues" evidence="1">
    <location>
        <begin position="10"/>
        <end position="38"/>
    </location>
</feature>
<feature type="compositionally biased region" description="Pro residues" evidence="1">
    <location>
        <begin position="380"/>
        <end position="390"/>
    </location>
</feature>
<feature type="region of interest" description="Disordered" evidence="1">
    <location>
        <begin position="156"/>
        <end position="212"/>
    </location>
</feature>
<gene>
    <name evidence="3" type="ORF">PRK78_004967</name>
</gene>
<accession>A0AAF0DJF5</accession>
<evidence type="ECO:0000256" key="1">
    <source>
        <dbReference type="SAM" id="MobiDB-lite"/>
    </source>
</evidence>
<dbReference type="Proteomes" id="UP001219355">
    <property type="component" value="Chromosome 3"/>
</dbReference>
<evidence type="ECO:0000313" key="3">
    <source>
        <dbReference type="EMBL" id="WEW59493.1"/>
    </source>
</evidence>
<feature type="region of interest" description="Disordered" evidence="1">
    <location>
        <begin position="1"/>
        <end position="105"/>
    </location>
</feature>
<feature type="compositionally biased region" description="Polar residues" evidence="1">
    <location>
        <begin position="316"/>
        <end position="338"/>
    </location>
</feature>
<reference evidence="3" key="1">
    <citation type="submission" date="2023-03" db="EMBL/GenBank/DDBJ databases">
        <title>Emydomyces testavorans Genome Sequence.</title>
        <authorList>
            <person name="Hoyer L."/>
        </authorList>
    </citation>
    <scope>NUCLEOTIDE SEQUENCE</scope>
    <source>
        <strain evidence="3">16-2883</strain>
    </source>
</reference>
<evidence type="ECO:0000259" key="2">
    <source>
        <dbReference type="PROSITE" id="PS00036"/>
    </source>
</evidence>
<dbReference type="Pfam" id="PF07716">
    <property type="entry name" value="bZIP_2"/>
    <property type="match status" value="1"/>
</dbReference>
<dbReference type="GO" id="GO:0003700">
    <property type="term" value="F:DNA-binding transcription factor activity"/>
    <property type="evidence" value="ECO:0007669"/>
    <property type="project" value="InterPro"/>
</dbReference>
<feature type="compositionally biased region" description="Low complexity" evidence="1">
    <location>
        <begin position="174"/>
        <end position="191"/>
    </location>
</feature>
<feature type="compositionally biased region" description="Basic residues" evidence="1">
    <location>
        <begin position="231"/>
        <end position="250"/>
    </location>
</feature>
<dbReference type="InterPro" id="IPR004827">
    <property type="entry name" value="bZIP"/>
</dbReference>
<feature type="region of interest" description="Disordered" evidence="1">
    <location>
        <begin position="314"/>
        <end position="338"/>
    </location>
</feature>
<dbReference type="InterPro" id="IPR046347">
    <property type="entry name" value="bZIP_sf"/>
</dbReference>
<keyword evidence="4" id="KW-1185">Reference proteome</keyword>
<name>A0AAF0DJF5_9EURO</name>
<proteinExistence type="predicted"/>
<dbReference type="SUPFAM" id="SSF57959">
    <property type="entry name" value="Leucine zipper domain"/>
    <property type="match status" value="1"/>
</dbReference>
<feature type="region of interest" description="Disordered" evidence="1">
    <location>
        <begin position="364"/>
        <end position="408"/>
    </location>
</feature>
<dbReference type="EMBL" id="CP120629">
    <property type="protein sequence ID" value="WEW59493.1"/>
    <property type="molecule type" value="Genomic_DNA"/>
</dbReference>
<feature type="compositionally biased region" description="Low complexity" evidence="1">
    <location>
        <begin position="71"/>
        <end position="93"/>
    </location>
</feature>
<protein>
    <recommendedName>
        <fullName evidence="2">BZIP domain-containing protein</fullName>
    </recommendedName>
</protein>
<feature type="region of interest" description="Disordered" evidence="1">
    <location>
        <begin position="111"/>
        <end position="130"/>
    </location>
</feature>
<sequence>MSKRLHVSDLSEQTAATGLVQSQHEPGRSTPATGDSTPFQPPSRTLAVGSILNPPSNPAFASPSHLGSHGSLESPASSRASPSPSPSLAMPLSQTDPARFRLDRSVSPRVLQRRILTPRSPAARATKVHSIPGTMDVANFPFLQSPPPNTGAVLPSSFSHHSPSILPDQRAPQPFSHDTSPSTPHSSYSPFQQASPAHLLQPSFPAPPTAMESTQGLIPVTIDLDSGSKKAAARRKKNSCASKRFRQRKRAKEDEKSRIMQTLQDEIKFLKQAVTFYQSERNYFREYVSRVPGIQVPPRPASPQFQERIPPVLPQVSESESESNAQPQTGPTSSRMALPTNIQPLAVTSSGYQFPQQAPWSMPVASGLISTTPPESQQQFPPPFQPPFHMPAPSASPRSHDTPFPPPQ</sequence>
<evidence type="ECO:0000313" key="4">
    <source>
        <dbReference type="Proteomes" id="UP001219355"/>
    </source>
</evidence>
<feature type="region of interest" description="Disordered" evidence="1">
    <location>
        <begin position="231"/>
        <end position="257"/>
    </location>
</feature>
<organism evidence="3 4">
    <name type="scientific">Emydomyces testavorans</name>
    <dbReference type="NCBI Taxonomy" id="2070801"/>
    <lineage>
        <taxon>Eukaryota</taxon>
        <taxon>Fungi</taxon>
        <taxon>Dikarya</taxon>
        <taxon>Ascomycota</taxon>
        <taxon>Pezizomycotina</taxon>
        <taxon>Eurotiomycetes</taxon>
        <taxon>Eurotiomycetidae</taxon>
        <taxon>Onygenales</taxon>
        <taxon>Nannizziopsiaceae</taxon>
        <taxon>Emydomyces</taxon>
    </lineage>
</organism>
<feature type="domain" description="BZIP" evidence="2">
    <location>
        <begin position="234"/>
        <end position="248"/>
    </location>
</feature>
<dbReference type="PROSITE" id="PS00036">
    <property type="entry name" value="BZIP_BASIC"/>
    <property type="match status" value="1"/>
</dbReference>